<keyword evidence="2" id="KW-1185">Reference proteome</keyword>
<feature type="non-terminal residue" evidence="1">
    <location>
        <position position="1"/>
    </location>
</feature>
<gene>
    <name evidence="1" type="ORF">FWK35_00029196</name>
</gene>
<dbReference type="OrthoDB" id="6614340at2759"/>
<reference evidence="1 2" key="1">
    <citation type="submission" date="2019-08" db="EMBL/GenBank/DDBJ databases">
        <title>Whole genome of Aphis craccivora.</title>
        <authorList>
            <person name="Voronova N.V."/>
            <person name="Shulinski R.S."/>
            <person name="Bandarenka Y.V."/>
            <person name="Zhorov D.G."/>
            <person name="Warner D."/>
        </authorList>
    </citation>
    <scope>NUCLEOTIDE SEQUENCE [LARGE SCALE GENOMIC DNA]</scope>
    <source>
        <strain evidence="1">180601</strain>
        <tissue evidence="1">Whole Body</tissue>
    </source>
</reference>
<keyword evidence="1" id="KW-0808">Transferase</keyword>
<evidence type="ECO:0000313" key="2">
    <source>
        <dbReference type="Proteomes" id="UP000478052"/>
    </source>
</evidence>
<dbReference type="GO" id="GO:0003964">
    <property type="term" value="F:RNA-directed DNA polymerase activity"/>
    <property type="evidence" value="ECO:0007669"/>
    <property type="project" value="UniProtKB-KW"/>
</dbReference>
<dbReference type="EMBL" id="VUJU01008833">
    <property type="protein sequence ID" value="KAF0725190.1"/>
    <property type="molecule type" value="Genomic_DNA"/>
</dbReference>
<name>A0A6G0WDX3_APHCR</name>
<keyword evidence="1" id="KW-0548">Nucleotidyltransferase</keyword>
<proteinExistence type="predicted"/>
<protein>
    <submittedName>
        <fullName evidence="1">Reverse transcriptase domain-containing protein</fullName>
    </submittedName>
</protein>
<sequence length="111" mass="12648">FDVNCPTLRRYDRSAAVDKELAAFRSSLTKSVSGLPVRRFYQNCRGLRSKLVNLRCNATALDHIFIILSETWLTNGIFDNELGLHNYNIFRCDRSSLTSSLTLSNQLFSRG</sequence>
<dbReference type="AlphaFoldDB" id="A0A6G0WDX3"/>
<evidence type="ECO:0000313" key="1">
    <source>
        <dbReference type="EMBL" id="KAF0725190.1"/>
    </source>
</evidence>
<keyword evidence="1" id="KW-0695">RNA-directed DNA polymerase</keyword>
<accession>A0A6G0WDX3</accession>
<feature type="non-terminal residue" evidence="1">
    <location>
        <position position="111"/>
    </location>
</feature>
<organism evidence="1 2">
    <name type="scientific">Aphis craccivora</name>
    <name type="common">Cowpea aphid</name>
    <dbReference type="NCBI Taxonomy" id="307492"/>
    <lineage>
        <taxon>Eukaryota</taxon>
        <taxon>Metazoa</taxon>
        <taxon>Ecdysozoa</taxon>
        <taxon>Arthropoda</taxon>
        <taxon>Hexapoda</taxon>
        <taxon>Insecta</taxon>
        <taxon>Pterygota</taxon>
        <taxon>Neoptera</taxon>
        <taxon>Paraneoptera</taxon>
        <taxon>Hemiptera</taxon>
        <taxon>Sternorrhyncha</taxon>
        <taxon>Aphidomorpha</taxon>
        <taxon>Aphidoidea</taxon>
        <taxon>Aphididae</taxon>
        <taxon>Aphidini</taxon>
        <taxon>Aphis</taxon>
        <taxon>Aphis</taxon>
    </lineage>
</organism>
<dbReference type="Proteomes" id="UP000478052">
    <property type="component" value="Unassembled WGS sequence"/>
</dbReference>
<comment type="caution">
    <text evidence="1">The sequence shown here is derived from an EMBL/GenBank/DDBJ whole genome shotgun (WGS) entry which is preliminary data.</text>
</comment>